<dbReference type="SUPFAM" id="SSF52540">
    <property type="entry name" value="P-loop containing nucleoside triphosphate hydrolases"/>
    <property type="match status" value="2"/>
</dbReference>
<sequence>MNALFQAENVAVQAGADQLVHATSLTLHSGRPFTILGETGSGKSLLAQAMIGTLPSTLQASGQVKYANEAFDLADQGKLRVLWGKSIAILPQEPWLALDPLMKAREQVAEGYALLAKSSWREARQQADRDLRELDLDGAGERLPHQLSGGMAQRVAFAAARTGRARVLVADEPTKGLDVIRRDDVIGLLQRELAEGGALLTITHDIELARQLGGELAIVLEGKIIERGEASSILTNPQHDYTRRLIAADPSSWPVPRPFALTGEPVIAAQELSVTRGGRLLFGDLDISLRRGEILGIFGPSGCGKSTLGDLLLGLKRPDRGRIIRDANFSPRQFQKLYQDPPSAFPPELRIGQAISDVVKRYDIGQERVPALMQRLRLSSILLDRYPNEVSGGELQRLALLRTLLLDPVLLFADEPTSRLDLITQAEVITLLKDVARDSGMATLIVSHDLDLLKKTADSIVTLATEAVRADCDLKSANQMM</sequence>
<gene>
    <name evidence="9" type="ORF">GCM10011499_32060</name>
</gene>
<evidence type="ECO:0000313" key="9">
    <source>
        <dbReference type="EMBL" id="GGA59488.1"/>
    </source>
</evidence>
<evidence type="ECO:0000259" key="8">
    <source>
        <dbReference type="PROSITE" id="PS50893"/>
    </source>
</evidence>
<dbReference type="AlphaFoldDB" id="A0A916RJX9"/>
<evidence type="ECO:0000313" key="10">
    <source>
        <dbReference type="Proteomes" id="UP000596977"/>
    </source>
</evidence>
<keyword evidence="7" id="KW-0472">Membrane</keyword>
<keyword evidence="4" id="KW-1003">Cell membrane</keyword>
<name>A0A916RJX9_9HYPH</name>
<dbReference type="Proteomes" id="UP000596977">
    <property type="component" value="Unassembled WGS sequence"/>
</dbReference>
<evidence type="ECO:0000256" key="2">
    <source>
        <dbReference type="ARBA" id="ARBA00005417"/>
    </source>
</evidence>
<keyword evidence="3" id="KW-0813">Transport</keyword>
<dbReference type="InterPro" id="IPR003593">
    <property type="entry name" value="AAA+_ATPase"/>
</dbReference>
<dbReference type="PANTHER" id="PTHR43297:SF7">
    <property type="entry name" value="D,D-DIPEPTIDE TRANSPORT ATP-BINDING PROTEIN DDPD-RELATED"/>
    <property type="match status" value="1"/>
</dbReference>
<dbReference type="RefSeq" id="WP_127071912.1">
    <property type="nucleotide sequence ID" value="NZ_BMKB01000005.1"/>
</dbReference>
<evidence type="ECO:0000256" key="4">
    <source>
        <dbReference type="ARBA" id="ARBA00022475"/>
    </source>
</evidence>
<dbReference type="GO" id="GO:0005524">
    <property type="term" value="F:ATP binding"/>
    <property type="evidence" value="ECO:0007669"/>
    <property type="project" value="UniProtKB-KW"/>
</dbReference>
<dbReference type="OrthoDB" id="9802264at2"/>
<protein>
    <submittedName>
        <fullName evidence="9">ABC transporter ATP-binding protein</fullName>
    </submittedName>
</protein>
<dbReference type="PANTHER" id="PTHR43297">
    <property type="entry name" value="OLIGOPEPTIDE TRANSPORT ATP-BINDING PROTEIN APPD"/>
    <property type="match status" value="1"/>
</dbReference>
<reference evidence="9 10" key="1">
    <citation type="journal article" date="2014" name="Int. J. Syst. Evol. Microbiol.">
        <title>Complete genome sequence of Corynebacterium casei LMG S-19264T (=DSM 44701T), isolated from a smear-ripened cheese.</title>
        <authorList>
            <consortium name="US DOE Joint Genome Institute (JGI-PGF)"/>
            <person name="Walter F."/>
            <person name="Albersmeier A."/>
            <person name="Kalinowski J."/>
            <person name="Ruckert C."/>
        </authorList>
    </citation>
    <scope>NUCLEOTIDE SEQUENCE [LARGE SCALE GENOMIC DNA]</scope>
    <source>
        <strain evidence="9 10">CGMCC 1.15896</strain>
    </source>
</reference>
<keyword evidence="5" id="KW-0547">Nucleotide-binding</keyword>
<evidence type="ECO:0000256" key="5">
    <source>
        <dbReference type="ARBA" id="ARBA00022741"/>
    </source>
</evidence>
<dbReference type="Gene3D" id="3.40.50.300">
    <property type="entry name" value="P-loop containing nucleotide triphosphate hydrolases"/>
    <property type="match status" value="2"/>
</dbReference>
<dbReference type="Pfam" id="PF00005">
    <property type="entry name" value="ABC_tran"/>
    <property type="match status" value="2"/>
</dbReference>
<evidence type="ECO:0000256" key="7">
    <source>
        <dbReference type="ARBA" id="ARBA00023136"/>
    </source>
</evidence>
<dbReference type="InterPro" id="IPR027417">
    <property type="entry name" value="P-loop_NTPase"/>
</dbReference>
<keyword evidence="10" id="KW-1185">Reference proteome</keyword>
<accession>A0A916RJX9</accession>
<dbReference type="EMBL" id="BMKB01000005">
    <property type="protein sequence ID" value="GGA59488.1"/>
    <property type="molecule type" value="Genomic_DNA"/>
</dbReference>
<keyword evidence="6 9" id="KW-0067">ATP-binding</keyword>
<dbReference type="InterPro" id="IPR050388">
    <property type="entry name" value="ABC_Ni/Peptide_Import"/>
</dbReference>
<dbReference type="InterPro" id="IPR003439">
    <property type="entry name" value="ABC_transporter-like_ATP-bd"/>
</dbReference>
<evidence type="ECO:0000256" key="3">
    <source>
        <dbReference type="ARBA" id="ARBA00022448"/>
    </source>
</evidence>
<dbReference type="GO" id="GO:0005886">
    <property type="term" value="C:plasma membrane"/>
    <property type="evidence" value="ECO:0007669"/>
    <property type="project" value="UniProtKB-SubCell"/>
</dbReference>
<dbReference type="InterPro" id="IPR017871">
    <property type="entry name" value="ABC_transporter-like_CS"/>
</dbReference>
<feature type="domain" description="ABC transporter" evidence="8">
    <location>
        <begin position="267"/>
        <end position="481"/>
    </location>
</feature>
<comment type="similarity">
    <text evidence="2">Belongs to the ABC transporter superfamily.</text>
</comment>
<organism evidence="9 10">
    <name type="scientific">Pelagibacterium lentulum</name>
    <dbReference type="NCBI Taxonomy" id="2029865"/>
    <lineage>
        <taxon>Bacteria</taxon>
        <taxon>Pseudomonadati</taxon>
        <taxon>Pseudomonadota</taxon>
        <taxon>Alphaproteobacteria</taxon>
        <taxon>Hyphomicrobiales</taxon>
        <taxon>Devosiaceae</taxon>
        <taxon>Pelagibacterium</taxon>
    </lineage>
</organism>
<dbReference type="PROSITE" id="PS50893">
    <property type="entry name" value="ABC_TRANSPORTER_2"/>
    <property type="match status" value="2"/>
</dbReference>
<evidence type="ECO:0000256" key="6">
    <source>
        <dbReference type="ARBA" id="ARBA00022840"/>
    </source>
</evidence>
<comment type="subcellular location">
    <subcellularLocation>
        <location evidence="1">Cell inner membrane</location>
        <topology evidence="1">Peripheral membrane protein</topology>
    </subcellularLocation>
</comment>
<dbReference type="PROSITE" id="PS00211">
    <property type="entry name" value="ABC_TRANSPORTER_1"/>
    <property type="match status" value="1"/>
</dbReference>
<dbReference type="SMART" id="SM00382">
    <property type="entry name" value="AAA"/>
    <property type="match status" value="2"/>
</dbReference>
<evidence type="ECO:0000256" key="1">
    <source>
        <dbReference type="ARBA" id="ARBA00004417"/>
    </source>
</evidence>
<comment type="caution">
    <text evidence="9">The sequence shown here is derived from an EMBL/GenBank/DDBJ whole genome shotgun (WGS) entry which is preliminary data.</text>
</comment>
<proteinExistence type="inferred from homology"/>
<feature type="domain" description="ABC transporter" evidence="8">
    <location>
        <begin position="5"/>
        <end position="246"/>
    </location>
</feature>
<dbReference type="GO" id="GO:0016887">
    <property type="term" value="F:ATP hydrolysis activity"/>
    <property type="evidence" value="ECO:0007669"/>
    <property type="project" value="InterPro"/>
</dbReference>